<keyword evidence="1" id="KW-0175">Coiled coil</keyword>
<dbReference type="Proteomes" id="UP000187209">
    <property type="component" value="Unassembled WGS sequence"/>
</dbReference>
<organism evidence="2 3">
    <name type="scientific">Stentor coeruleus</name>
    <dbReference type="NCBI Taxonomy" id="5963"/>
    <lineage>
        <taxon>Eukaryota</taxon>
        <taxon>Sar</taxon>
        <taxon>Alveolata</taxon>
        <taxon>Ciliophora</taxon>
        <taxon>Postciliodesmatophora</taxon>
        <taxon>Heterotrichea</taxon>
        <taxon>Heterotrichida</taxon>
        <taxon>Stentoridae</taxon>
        <taxon>Stentor</taxon>
    </lineage>
</organism>
<comment type="caution">
    <text evidence="2">The sequence shown here is derived from an EMBL/GenBank/DDBJ whole genome shotgun (WGS) entry which is preliminary data.</text>
</comment>
<reference evidence="2 3" key="1">
    <citation type="submission" date="2016-11" db="EMBL/GenBank/DDBJ databases">
        <title>The macronuclear genome of Stentor coeruleus: a giant cell with tiny introns.</title>
        <authorList>
            <person name="Slabodnick M."/>
            <person name="Ruby J.G."/>
            <person name="Reiff S.B."/>
            <person name="Swart E.C."/>
            <person name="Gosai S."/>
            <person name="Prabakaran S."/>
            <person name="Witkowska E."/>
            <person name="Larue G.E."/>
            <person name="Fisher S."/>
            <person name="Freeman R.M."/>
            <person name="Gunawardena J."/>
            <person name="Chu W."/>
            <person name="Stover N.A."/>
            <person name="Gregory B.D."/>
            <person name="Nowacki M."/>
            <person name="Derisi J."/>
            <person name="Roy S.W."/>
            <person name="Marshall W.F."/>
            <person name="Sood P."/>
        </authorList>
    </citation>
    <scope>NUCLEOTIDE SEQUENCE [LARGE SCALE GENOMIC DNA]</scope>
    <source>
        <strain evidence="2">WM001</strain>
    </source>
</reference>
<feature type="coiled-coil region" evidence="1">
    <location>
        <begin position="22"/>
        <end position="99"/>
    </location>
</feature>
<gene>
    <name evidence="2" type="ORF">SteCoe_8592</name>
</gene>
<evidence type="ECO:0000313" key="3">
    <source>
        <dbReference type="Proteomes" id="UP000187209"/>
    </source>
</evidence>
<dbReference type="EMBL" id="MPUH01000129">
    <property type="protein sequence ID" value="OMJ89295.1"/>
    <property type="molecule type" value="Genomic_DNA"/>
</dbReference>
<proteinExistence type="predicted"/>
<evidence type="ECO:0000313" key="2">
    <source>
        <dbReference type="EMBL" id="OMJ89295.1"/>
    </source>
</evidence>
<keyword evidence="3" id="KW-1185">Reference proteome</keyword>
<accession>A0A1R2CK17</accession>
<dbReference type="AlphaFoldDB" id="A0A1R2CK17"/>
<protein>
    <submittedName>
        <fullName evidence="2">Uncharacterized protein</fullName>
    </submittedName>
</protein>
<name>A0A1R2CK17_9CILI</name>
<evidence type="ECO:0000256" key="1">
    <source>
        <dbReference type="SAM" id="Coils"/>
    </source>
</evidence>
<sequence>MSFSSFPFEIAQTNEDSRGLNVDELIRENQELKDEIAALRSEKVLNSSYQNREKEQLRNNLKELQQRLVGERQFFRKEIMELTKQLDGLKRSVDRMIEIRMQIRDKNKEKIHEHRECLRKSSQQVYIQERGVGDFKNGIREFEDME</sequence>